<protein>
    <submittedName>
        <fullName evidence="6">MipA/OmpV family protein</fullName>
    </submittedName>
</protein>
<dbReference type="Pfam" id="PF06629">
    <property type="entry name" value="MipA"/>
    <property type="match status" value="1"/>
</dbReference>
<dbReference type="PANTHER" id="PTHR38776">
    <property type="entry name" value="MLTA-INTERACTING PROTEIN-RELATED"/>
    <property type="match status" value="1"/>
</dbReference>
<dbReference type="Proteomes" id="UP000323142">
    <property type="component" value="Unassembled WGS sequence"/>
</dbReference>
<comment type="caution">
    <text evidence="6">The sequence shown here is derived from an EMBL/GenBank/DDBJ whole genome shotgun (WGS) entry which is preliminary data.</text>
</comment>
<dbReference type="AlphaFoldDB" id="A0A5B2VFI6"/>
<keyword evidence="7" id="KW-1185">Reference proteome</keyword>
<evidence type="ECO:0000313" key="7">
    <source>
        <dbReference type="Proteomes" id="UP000323142"/>
    </source>
</evidence>
<dbReference type="InterPro" id="IPR010583">
    <property type="entry name" value="MipA"/>
</dbReference>
<evidence type="ECO:0000256" key="5">
    <source>
        <dbReference type="ARBA" id="ARBA00023237"/>
    </source>
</evidence>
<evidence type="ECO:0000256" key="2">
    <source>
        <dbReference type="ARBA" id="ARBA00005722"/>
    </source>
</evidence>
<reference evidence="6 7" key="2">
    <citation type="submission" date="2019-09" db="EMBL/GenBank/DDBJ databases">
        <authorList>
            <person name="Jin C."/>
        </authorList>
    </citation>
    <scope>NUCLEOTIDE SEQUENCE [LARGE SCALE GENOMIC DNA]</scope>
    <source>
        <strain evidence="6 7">BN140002</strain>
    </source>
</reference>
<evidence type="ECO:0000256" key="1">
    <source>
        <dbReference type="ARBA" id="ARBA00004442"/>
    </source>
</evidence>
<dbReference type="PANTHER" id="PTHR38776:SF1">
    <property type="entry name" value="MLTA-INTERACTING PROTEIN-RELATED"/>
    <property type="match status" value="1"/>
</dbReference>
<comment type="subcellular location">
    <subcellularLocation>
        <location evidence="1">Cell outer membrane</location>
    </subcellularLocation>
</comment>
<keyword evidence="4" id="KW-0472">Membrane</keyword>
<name>A0A5B2VFI6_9HYPH</name>
<reference evidence="6 7" key="1">
    <citation type="submission" date="2019-09" db="EMBL/GenBank/DDBJ databases">
        <title>Salinarimonas rosea gen. nov., sp. nov., a new member of the a-2 subgroup of the Proteobacteria.</title>
        <authorList>
            <person name="Liu J."/>
        </authorList>
    </citation>
    <scope>NUCLEOTIDE SEQUENCE [LARGE SCALE GENOMIC DNA]</scope>
    <source>
        <strain evidence="6 7">BN140002</strain>
    </source>
</reference>
<organism evidence="6 7">
    <name type="scientific">Salinarimonas soli</name>
    <dbReference type="NCBI Taxonomy" id="1638099"/>
    <lineage>
        <taxon>Bacteria</taxon>
        <taxon>Pseudomonadati</taxon>
        <taxon>Pseudomonadota</taxon>
        <taxon>Alphaproteobacteria</taxon>
        <taxon>Hyphomicrobiales</taxon>
        <taxon>Salinarimonadaceae</taxon>
        <taxon>Salinarimonas</taxon>
    </lineage>
</organism>
<sequence>MALSLLAAAPALAADPLFAPEPVASSGWIVTVRANVTLSPKFEGSDARTLFAYPTLSVRRAGTNPRFSAPDDGLGIALYEQPGFAVGPVVAYRPGRYTGDDRRLAGLDDVRWAIEPGVFLEFWPTDFARARVELRHGVFGHQGLVGTLGLDYVQRAGAVSFSFGPRAEFGDGRYARDVYDVTPFEAALNPFVTAYRGKSGFTSVGAVAAVTYDWTPSISTTLYGGYKRLVGSAADNPVTEAFGSRDQFNIGLRASYSFGVDW</sequence>
<dbReference type="GO" id="GO:0009279">
    <property type="term" value="C:cell outer membrane"/>
    <property type="evidence" value="ECO:0007669"/>
    <property type="project" value="UniProtKB-SubCell"/>
</dbReference>
<comment type="similarity">
    <text evidence="2">Belongs to the MipA/OmpV family.</text>
</comment>
<dbReference type="OrthoDB" id="5462484at2"/>
<keyword evidence="3" id="KW-0732">Signal</keyword>
<dbReference type="EMBL" id="VUOA01000021">
    <property type="protein sequence ID" value="KAA2237059.1"/>
    <property type="molecule type" value="Genomic_DNA"/>
</dbReference>
<evidence type="ECO:0000313" key="6">
    <source>
        <dbReference type="EMBL" id="KAA2237059.1"/>
    </source>
</evidence>
<accession>A0A5B2VFI6</accession>
<evidence type="ECO:0000256" key="4">
    <source>
        <dbReference type="ARBA" id="ARBA00023136"/>
    </source>
</evidence>
<keyword evidence="5" id="KW-0998">Cell outer membrane</keyword>
<proteinExistence type="inferred from homology"/>
<evidence type="ECO:0000256" key="3">
    <source>
        <dbReference type="ARBA" id="ARBA00022729"/>
    </source>
</evidence>
<gene>
    <name evidence="6" type="ORF">F0L46_12210</name>
</gene>